<dbReference type="AlphaFoldDB" id="A0A4V3EJ75"/>
<dbReference type="EMBL" id="SOAU01000001">
    <property type="protein sequence ID" value="TDT16188.1"/>
    <property type="molecule type" value="Genomic_DNA"/>
</dbReference>
<dbReference type="GO" id="GO:0005506">
    <property type="term" value="F:iron ion binding"/>
    <property type="evidence" value="ECO:0007669"/>
    <property type="project" value="UniProtKB-ARBA"/>
</dbReference>
<keyword evidence="2" id="KW-1185">Reference proteome</keyword>
<name>A0A4V3EJ75_9ACTN</name>
<organism evidence="1 2">
    <name type="scientific">Ilumatobacter fluminis</name>
    <dbReference type="NCBI Taxonomy" id="467091"/>
    <lineage>
        <taxon>Bacteria</taxon>
        <taxon>Bacillati</taxon>
        <taxon>Actinomycetota</taxon>
        <taxon>Acidimicrobiia</taxon>
        <taxon>Acidimicrobiales</taxon>
        <taxon>Ilumatobacteraceae</taxon>
        <taxon>Ilumatobacter</taxon>
    </lineage>
</organism>
<dbReference type="OrthoDB" id="9796766at2"/>
<sequence length="297" mass="33022">MTHTTRAATVSTSTDAASASNAYLSGDHAKKYRSTAGSQPSTDQRQLRRCLDDLDRDGYTIVENVLDLATVAEIRSSVEPLFVHEGGRNAFEGYRTRRLYSPIDDTDVLDDIVEHPLALGLLDELFEPNYLLSQLQVIDIAPGESAQGLHPDDNFYPWPRPRPPLGAATIFAIDDFTADNGATVVIPGSHRWDDHFPTEEEQATAIPAVMPAGSMLFFLGTTWHGGGANHTDRSRMCVTAQYCRPWCRPQENFSLSVSKQRVARSSEHIQRLLGYSIHPPFMGFVRGMHPKRLLEDV</sequence>
<keyword evidence="1" id="KW-0560">Oxidoreductase</keyword>
<proteinExistence type="predicted"/>
<dbReference type="Gene3D" id="2.60.120.620">
    <property type="entry name" value="q2cbj1_9rhob like domain"/>
    <property type="match status" value="1"/>
</dbReference>
<dbReference type="PANTHER" id="PTHR20883:SF48">
    <property type="entry name" value="ECTOINE DIOXYGENASE"/>
    <property type="match status" value="1"/>
</dbReference>
<comment type="caution">
    <text evidence="1">The sequence shown here is derived from an EMBL/GenBank/DDBJ whole genome shotgun (WGS) entry which is preliminary data.</text>
</comment>
<protein>
    <submittedName>
        <fullName evidence="1">Ectoine hydroxylase-related dioxygenase (Phytanoyl-CoA dioxygenase family)</fullName>
    </submittedName>
</protein>
<evidence type="ECO:0000313" key="2">
    <source>
        <dbReference type="Proteomes" id="UP000294558"/>
    </source>
</evidence>
<dbReference type="PANTHER" id="PTHR20883">
    <property type="entry name" value="PHYTANOYL-COA DIOXYGENASE DOMAIN CONTAINING 1"/>
    <property type="match status" value="1"/>
</dbReference>
<keyword evidence="1" id="KW-0223">Dioxygenase</keyword>
<reference evidence="1 2" key="1">
    <citation type="submission" date="2019-03" db="EMBL/GenBank/DDBJ databases">
        <title>Sequencing the genomes of 1000 actinobacteria strains.</title>
        <authorList>
            <person name="Klenk H.-P."/>
        </authorList>
    </citation>
    <scope>NUCLEOTIDE SEQUENCE [LARGE SCALE GENOMIC DNA]</scope>
    <source>
        <strain evidence="1 2">DSM 18936</strain>
    </source>
</reference>
<dbReference type="SUPFAM" id="SSF51197">
    <property type="entry name" value="Clavaminate synthase-like"/>
    <property type="match status" value="1"/>
</dbReference>
<accession>A0A4V3EJ75</accession>
<evidence type="ECO:0000313" key="1">
    <source>
        <dbReference type="EMBL" id="TDT16188.1"/>
    </source>
</evidence>
<dbReference type="Pfam" id="PF05721">
    <property type="entry name" value="PhyH"/>
    <property type="match status" value="1"/>
</dbReference>
<dbReference type="InterPro" id="IPR008775">
    <property type="entry name" value="Phytyl_CoA_dOase-like"/>
</dbReference>
<dbReference type="RefSeq" id="WP_133868586.1">
    <property type="nucleotide sequence ID" value="NZ_SOAU01000001.1"/>
</dbReference>
<dbReference type="Proteomes" id="UP000294558">
    <property type="component" value="Unassembled WGS sequence"/>
</dbReference>
<gene>
    <name evidence="1" type="ORF">BDK89_1772</name>
</gene>
<dbReference type="GO" id="GO:0016706">
    <property type="term" value="F:2-oxoglutarate-dependent dioxygenase activity"/>
    <property type="evidence" value="ECO:0007669"/>
    <property type="project" value="UniProtKB-ARBA"/>
</dbReference>